<dbReference type="RefSeq" id="WP_116542509.1">
    <property type="nucleotide sequence ID" value="NZ_QEKI01000003.1"/>
</dbReference>
<dbReference type="Pfam" id="PF05239">
    <property type="entry name" value="PRC"/>
    <property type="match status" value="1"/>
</dbReference>
<reference evidence="4 5" key="1">
    <citation type="submission" date="2018-04" db="EMBL/GenBank/DDBJ databases">
        <title>Genomic Encyclopedia of Type Strains, Phase IV (KMG-IV): sequencing the most valuable type-strain genomes for metagenomic binning, comparative biology and taxonomic classification.</title>
        <authorList>
            <person name="Goeker M."/>
        </authorList>
    </citation>
    <scope>NUCLEOTIDE SEQUENCE [LARGE SCALE GENOMIC DNA]</scope>
    <source>
        <strain evidence="4 5">DSM 100231</strain>
    </source>
</reference>
<dbReference type="EMBL" id="QEKI01000003">
    <property type="protein sequence ID" value="PVY42344.1"/>
    <property type="molecule type" value="Genomic_DNA"/>
</dbReference>
<dbReference type="Gene3D" id="3.90.50.10">
    <property type="entry name" value="Photosynthetic Reaction Center, subunit H, domain 2"/>
    <property type="match status" value="1"/>
</dbReference>
<dbReference type="InterPro" id="IPR011033">
    <property type="entry name" value="PRC_barrel-like_sf"/>
</dbReference>
<dbReference type="AlphaFoldDB" id="A0A2U1B0Y7"/>
<evidence type="ECO:0000313" key="4">
    <source>
        <dbReference type="EMBL" id="PVY42344.1"/>
    </source>
</evidence>
<dbReference type="GO" id="GO:0030077">
    <property type="term" value="C:plasma membrane light-harvesting complex"/>
    <property type="evidence" value="ECO:0007669"/>
    <property type="project" value="InterPro"/>
</dbReference>
<dbReference type="SUPFAM" id="SSF50346">
    <property type="entry name" value="PRC-barrel domain"/>
    <property type="match status" value="1"/>
</dbReference>
<dbReference type="InterPro" id="IPR027275">
    <property type="entry name" value="PRC-brl_dom"/>
</dbReference>
<feature type="compositionally biased region" description="Basic and acidic residues" evidence="1">
    <location>
        <begin position="273"/>
        <end position="293"/>
    </location>
</feature>
<feature type="compositionally biased region" description="Basic and acidic residues" evidence="1">
    <location>
        <begin position="321"/>
        <end position="331"/>
    </location>
</feature>
<dbReference type="InterPro" id="IPR019060">
    <property type="entry name" value="DUF2382"/>
</dbReference>
<dbReference type="InterPro" id="IPR014747">
    <property type="entry name" value="Bac_photo_RC_H_C"/>
</dbReference>
<organism evidence="4 5">
    <name type="scientific">Pontibacter virosus</name>
    <dbReference type="NCBI Taxonomy" id="1765052"/>
    <lineage>
        <taxon>Bacteria</taxon>
        <taxon>Pseudomonadati</taxon>
        <taxon>Bacteroidota</taxon>
        <taxon>Cytophagia</taxon>
        <taxon>Cytophagales</taxon>
        <taxon>Hymenobacteraceae</taxon>
        <taxon>Pontibacter</taxon>
    </lineage>
</organism>
<dbReference type="OrthoDB" id="581516at2"/>
<protein>
    <submittedName>
        <fullName evidence="4">Uncharacterized protein (TIGR02271 family)</fullName>
    </submittedName>
</protein>
<evidence type="ECO:0000259" key="3">
    <source>
        <dbReference type="Pfam" id="PF09557"/>
    </source>
</evidence>
<evidence type="ECO:0000256" key="1">
    <source>
        <dbReference type="SAM" id="MobiDB-lite"/>
    </source>
</evidence>
<sequence>MNTNENYNDRNRLQELGGSDFQIAEGEPNIKGWTVKDPQGNTIGEVEELLFDPQTRKVRYIVLDLEGNFLDLEPRHVLIPIGVAELQDADDDVILPNITADQLNALPVYEKGSLTRETETTVRNVFGTMGAAGAAAGAAVAGRGTRDKDDFYNDPAYDEDKFYRNRPNTSNVKDDDQTIPIIKEDLEVGKREVETGATNIRTRIVERPVEEHIKLREEHVDVERRPVNRPATDADLANAKEGELNITERGEEAVVNKEARVVEEINLHKEVTEHDETIRDTVRNTEVDIDKLDPNNPRRTSTDPNDPRRPTDPNDPNSPRRPNDPNDPRRP</sequence>
<dbReference type="Pfam" id="PF09557">
    <property type="entry name" value="DUF2382"/>
    <property type="match status" value="1"/>
</dbReference>
<comment type="caution">
    <text evidence="4">The sequence shown here is derived from an EMBL/GenBank/DDBJ whole genome shotgun (WGS) entry which is preliminary data.</text>
</comment>
<dbReference type="Proteomes" id="UP000245466">
    <property type="component" value="Unassembled WGS sequence"/>
</dbReference>
<feature type="domain" description="DUF2382" evidence="3">
    <location>
        <begin position="180"/>
        <end position="289"/>
    </location>
</feature>
<keyword evidence="5" id="KW-1185">Reference proteome</keyword>
<feature type="domain" description="PRC-barrel" evidence="2">
    <location>
        <begin position="29"/>
        <end position="101"/>
    </location>
</feature>
<feature type="region of interest" description="Disordered" evidence="1">
    <location>
        <begin position="273"/>
        <end position="331"/>
    </location>
</feature>
<dbReference type="GO" id="GO:0019684">
    <property type="term" value="P:photosynthesis, light reaction"/>
    <property type="evidence" value="ECO:0007669"/>
    <property type="project" value="InterPro"/>
</dbReference>
<evidence type="ECO:0000313" key="5">
    <source>
        <dbReference type="Proteomes" id="UP000245466"/>
    </source>
</evidence>
<evidence type="ECO:0000259" key="2">
    <source>
        <dbReference type="Pfam" id="PF05239"/>
    </source>
</evidence>
<name>A0A2U1B0Y7_9BACT</name>
<accession>A0A2U1B0Y7</accession>
<proteinExistence type="predicted"/>
<gene>
    <name evidence="4" type="ORF">C8E01_103210</name>
</gene>